<dbReference type="SUPFAM" id="SSF52540">
    <property type="entry name" value="P-loop containing nucleoside triphosphate hydrolases"/>
    <property type="match status" value="1"/>
</dbReference>
<dbReference type="Pfam" id="PF20703">
    <property type="entry name" value="nSTAND1"/>
    <property type="match status" value="1"/>
</dbReference>
<dbReference type="Gene3D" id="1.25.40.10">
    <property type="entry name" value="Tetratricopeptide repeat domain"/>
    <property type="match status" value="1"/>
</dbReference>
<dbReference type="InterPro" id="IPR011990">
    <property type="entry name" value="TPR-like_helical_dom_sf"/>
</dbReference>
<evidence type="ECO:0000259" key="2">
    <source>
        <dbReference type="Pfam" id="PF20703"/>
    </source>
</evidence>
<proteinExistence type="predicted"/>
<protein>
    <recommendedName>
        <fullName evidence="2">Novel STAND NTPase 1 domain-containing protein</fullName>
    </recommendedName>
</protein>
<evidence type="ECO:0000313" key="4">
    <source>
        <dbReference type="Proteomes" id="UP001589610"/>
    </source>
</evidence>
<evidence type="ECO:0000313" key="3">
    <source>
        <dbReference type="EMBL" id="MFB9678772.1"/>
    </source>
</evidence>
<feature type="region of interest" description="Disordered" evidence="1">
    <location>
        <begin position="1"/>
        <end position="27"/>
    </location>
</feature>
<comment type="caution">
    <text evidence="3">The sequence shown here is derived from an EMBL/GenBank/DDBJ whole genome shotgun (WGS) entry which is preliminary data.</text>
</comment>
<name>A0ABV5TI26_9ACTN</name>
<reference evidence="3 4" key="1">
    <citation type="submission" date="2024-09" db="EMBL/GenBank/DDBJ databases">
        <authorList>
            <person name="Sun Q."/>
            <person name="Mori K."/>
        </authorList>
    </citation>
    <scope>NUCLEOTIDE SEQUENCE [LARGE SCALE GENOMIC DNA]</scope>
    <source>
        <strain evidence="3 4">JCM 3028</strain>
    </source>
</reference>
<dbReference type="Proteomes" id="UP001589610">
    <property type="component" value="Unassembled WGS sequence"/>
</dbReference>
<dbReference type="SUPFAM" id="SSF48452">
    <property type="entry name" value="TPR-like"/>
    <property type="match status" value="1"/>
</dbReference>
<accession>A0ABV5TI26</accession>
<gene>
    <name evidence="3" type="ORF">ACFFRH_25105</name>
</gene>
<feature type="compositionally biased region" description="Pro residues" evidence="1">
    <location>
        <begin position="1"/>
        <end position="13"/>
    </location>
</feature>
<dbReference type="Gene3D" id="3.40.50.300">
    <property type="entry name" value="P-loop containing nucleotide triphosphate hydrolases"/>
    <property type="match status" value="1"/>
</dbReference>
<dbReference type="EMBL" id="JBHMBS010000012">
    <property type="protein sequence ID" value="MFB9678772.1"/>
    <property type="molecule type" value="Genomic_DNA"/>
</dbReference>
<sequence>MTPDLTPDPPPEVTPDHDRPDAADQPYVGLRAFRREDGSRFFGRDREACEVSDLWQAGRLTVLYGPSGVGKTSLIQAGVLPLLDTGRTDVLPIGRVSHGSPFPSAALSRHNPHVFALLSSWAPLETPTRLAGLTIREFLSRRPPRQDPYGDPVLTLAAIDQAEELFGDFAHRQPYREWFIGQLVEALDEDPNLRLLVSIREDYLAAILPHEPKLAGMARSRFSLTALDTAAAVRATEGPLEGTGRSFAPGAARGLVDDLRMIRVGRALGEEVVADAKVVEPVQLQVVCSTMWRSLPEDVRVISSDHVRRFANADRSLTTFSERMIAEVARDHFGEDVAELRSWLRRCFITELGTREVVYQGETVTAGMPNAVVRALVDRHILREDIKAGTRWCELSHERLIQPILQNDHLVVPAETRSFPDDYLRAAELSFRDGEFALAAKQAEEALERCGDNTRMRAEIESFLGNVAHRREDFEKAVSHYRTAAVLFETLGATSAVGGLLAGIGRLRLAQARPSVAVRELYSAIRRVPNDMHIQTELAWALWYDGHPDAARDVLNDVLGREGNLTEALRARGEILAGLGRAEAALRDLDRVRPLQWPSTRAAHALALATLGRFPEAEREIGAVSAEAADHGPVLLYAARIEELAGDAAAAAALAGRAAAARTPALPAHLAAEAERIARLA</sequence>
<keyword evidence="4" id="KW-1185">Reference proteome</keyword>
<dbReference type="SMART" id="SM00028">
    <property type="entry name" value="TPR"/>
    <property type="match status" value="2"/>
</dbReference>
<feature type="domain" description="Novel STAND NTPase 1" evidence="2">
    <location>
        <begin position="26"/>
        <end position="402"/>
    </location>
</feature>
<dbReference type="InterPro" id="IPR019734">
    <property type="entry name" value="TPR_rpt"/>
</dbReference>
<organism evidence="3 4">
    <name type="scientific">Streptosporangium vulgare</name>
    <dbReference type="NCBI Taxonomy" id="46190"/>
    <lineage>
        <taxon>Bacteria</taxon>
        <taxon>Bacillati</taxon>
        <taxon>Actinomycetota</taxon>
        <taxon>Actinomycetes</taxon>
        <taxon>Streptosporangiales</taxon>
        <taxon>Streptosporangiaceae</taxon>
        <taxon>Streptosporangium</taxon>
    </lineage>
</organism>
<dbReference type="InterPro" id="IPR027417">
    <property type="entry name" value="P-loop_NTPase"/>
</dbReference>
<evidence type="ECO:0000256" key="1">
    <source>
        <dbReference type="SAM" id="MobiDB-lite"/>
    </source>
</evidence>
<dbReference type="InterPro" id="IPR049052">
    <property type="entry name" value="nSTAND1"/>
</dbReference>
<dbReference type="RefSeq" id="WP_386159933.1">
    <property type="nucleotide sequence ID" value="NZ_JBHMBS010000012.1"/>
</dbReference>